<dbReference type="AlphaFoldDB" id="A0A0A1GZX7"/>
<dbReference type="HOGENOM" id="CLU_164011_2_0_9"/>
<gene>
    <name evidence="1" type="ORF">LOOC260_120520</name>
</gene>
<dbReference type="EMBL" id="AP014680">
    <property type="protein sequence ID" value="BAP86558.1"/>
    <property type="molecule type" value="Genomic_DNA"/>
</dbReference>
<dbReference type="STRING" id="1291742.LOOC260_120520"/>
<dbReference type="KEGG" id="lho:LOOC260_120520"/>
<dbReference type="Proteomes" id="UP000031620">
    <property type="component" value="Chromosome"/>
</dbReference>
<dbReference type="InterPro" id="IPR035093">
    <property type="entry name" value="RelE/ParE_toxin_dom_sf"/>
</dbReference>
<name>A0A0A1GZX7_9LACO</name>
<reference evidence="1 2" key="1">
    <citation type="submission" date="2014-11" db="EMBL/GenBank/DDBJ databases">
        <title>Complete genome sequence and analysis of Lactobacillus hokkaidonensis LOOC260T.</title>
        <authorList>
            <person name="Tanizawa Y."/>
            <person name="Tohno M."/>
            <person name="Kaminuma E."/>
            <person name="Nakamura Y."/>
            <person name="Arita M."/>
        </authorList>
    </citation>
    <scope>NUCLEOTIDE SEQUENCE [LARGE SCALE GENOMIC DNA]</scope>
    <source>
        <strain evidence="1 2">LOOC260</strain>
    </source>
</reference>
<protein>
    <submittedName>
        <fullName evidence="1">Toxin RelE</fullName>
    </submittedName>
</protein>
<evidence type="ECO:0000313" key="1">
    <source>
        <dbReference type="EMBL" id="BAP86558.1"/>
    </source>
</evidence>
<evidence type="ECO:0000313" key="2">
    <source>
        <dbReference type="Proteomes" id="UP000031620"/>
    </source>
</evidence>
<sequence>MFDQRTAIALLGLINILENSSSLQDINALMIYNLHKLLGTKKGLYALDIGGRSSSYRLIVRPLDDNEDPTIDSENNLICFYKSIDVIRIEEVSKHYE</sequence>
<proteinExistence type="predicted"/>
<dbReference type="Gene3D" id="3.30.2310.20">
    <property type="entry name" value="RelE-like"/>
    <property type="match status" value="1"/>
</dbReference>
<organism evidence="1 2">
    <name type="scientific">Paucilactobacillus hokkaidonensis JCM 18461</name>
    <dbReference type="NCBI Taxonomy" id="1291742"/>
    <lineage>
        <taxon>Bacteria</taxon>
        <taxon>Bacillati</taxon>
        <taxon>Bacillota</taxon>
        <taxon>Bacilli</taxon>
        <taxon>Lactobacillales</taxon>
        <taxon>Lactobacillaceae</taxon>
        <taxon>Paucilactobacillus</taxon>
    </lineage>
</organism>
<accession>A0A0A1GZX7</accession>